<reference evidence="1" key="1">
    <citation type="submission" date="2021-01" db="EMBL/GenBank/DDBJ databases">
        <authorList>
            <person name="Corre E."/>
            <person name="Pelletier E."/>
            <person name="Niang G."/>
            <person name="Scheremetjew M."/>
            <person name="Finn R."/>
            <person name="Kale V."/>
            <person name="Holt S."/>
            <person name="Cochrane G."/>
            <person name="Meng A."/>
            <person name="Brown T."/>
            <person name="Cohen L."/>
        </authorList>
    </citation>
    <scope>NUCLEOTIDE SEQUENCE</scope>
    <source>
        <strain evidence="1">SAG 11-49</strain>
    </source>
</reference>
<gene>
    <name evidence="1" type="ORF">CLEI1391_LOCUS16971</name>
</gene>
<dbReference type="EMBL" id="HBFB01030380">
    <property type="protein sequence ID" value="CAD8692788.1"/>
    <property type="molecule type" value="Transcribed_RNA"/>
</dbReference>
<protein>
    <recommendedName>
        <fullName evidence="2">B30.2/SPRY domain-containing protein</fullName>
    </recommendedName>
</protein>
<proteinExistence type="predicted"/>
<accession>A0A7S0S1D6</accession>
<evidence type="ECO:0008006" key="2">
    <source>
        <dbReference type="Google" id="ProtNLM"/>
    </source>
</evidence>
<dbReference type="Gene3D" id="2.60.120.920">
    <property type="match status" value="1"/>
</dbReference>
<organism evidence="1">
    <name type="scientific">Chlamydomonas leiostraca</name>
    <dbReference type="NCBI Taxonomy" id="1034604"/>
    <lineage>
        <taxon>Eukaryota</taxon>
        <taxon>Viridiplantae</taxon>
        <taxon>Chlorophyta</taxon>
        <taxon>core chlorophytes</taxon>
        <taxon>Chlorophyceae</taxon>
        <taxon>CS clade</taxon>
        <taxon>Chlamydomonadales</taxon>
        <taxon>Chlamydomonadaceae</taxon>
        <taxon>Chlamydomonas</taxon>
    </lineage>
</organism>
<dbReference type="AlphaFoldDB" id="A0A7S0S1D6"/>
<name>A0A7S0S1D6_9CHLO</name>
<dbReference type="InterPro" id="IPR043136">
    <property type="entry name" value="B30.2/SPRY_sf"/>
</dbReference>
<sequence>MMKFAAKPFQGVSVEGGGKTARIVFSKQCKPCTVMPLDPVAPGSHAYEVVMPVKQGRTSLGWQPTRDNTVYMMSDYREPDKKYVSYGGMGFMYPMKKVGSQKYAVGDRVRVELDLSPDGTGTARYSVNGKFSGEHPWTLGPQAYPAFSCESGETVMDVTWVSDC</sequence>
<evidence type="ECO:0000313" key="1">
    <source>
        <dbReference type="EMBL" id="CAD8692788.1"/>
    </source>
</evidence>